<feature type="domain" description="Mannosylglycerate hydrolase MGH1-like glycoside hydrolase" evidence="1">
    <location>
        <begin position="3"/>
        <end position="108"/>
    </location>
</feature>
<dbReference type="EMBL" id="JAKKSL010000001">
    <property type="protein sequence ID" value="MCI2282948.1"/>
    <property type="molecule type" value="Genomic_DNA"/>
</dbReference>
<dbReference type="InterPro" id="IPR008928">
    <property type="entry name" value="6-hairpin_glycosidase_sf"/>
</dbReference>
<name>A0ABS9WY77_9GAMM</name>
<dbReference type="Proteomes" id="UP001139646">
    <property type="component" value="Unassembled WGS sequence"/>
</dbReference>
<dbReference type="InterPro" id="IPR054491">
    <property type="entry name" value="MGH1-like_GH"/>
</dbReference>
<accession>A0ABS9WY77</accession>
<comment type="caution">
    <text evidence="2">The sequence shown here is derived from an EMBL/GenBank/DDBJ whole genome shotgun (WGS) entry which is preliminary data.</text>
</comment>
<evidence type="ECO:0000313" key="2">
    <source>
        <dbReference type="EMBL" id="MCI2282948.1"/>
    </source>
</evidence>
<sequence>MGGIATDKYAKKVADTMLSKDEFNTYIPLGTAALSNPAYDANIYWRGRVWLDQVYFGLIALKKYGFEQEAKHLLNKVITNAQGLKKDKAIRENYNPETGAEQGATNFSRSAAHLYMLYREL</sequence>
<dbReference type="SUPFAM" id="SSF48208">
    <property type="entry name" value="Six-hairpin glycosidases"/>
    <property type="match status" value="1"/>
</dbReference>
<keyword evidence="3" id="KW-1185">Reference proteome</keyword>
<organism evidence="2 3">
    <name type="scientific">Colwellia maritima</name>
    <dbReference type="NCBI Taxonomy" id="2912588"/>
    <lineage>
        <taxon>Bacteria</taxon>
        <taxon>Pseudomonadati</taxon>
        <taxon>Pseudomonadota</taxon>
        <taxon>Gammaproteobacteria</taxon>
        <taxon>Alteromonadales</taxon>
        <taxon>Colwelliaceae</taxon>
        <taxon>Colwellia</taxon>
    </lineage>
</organism>
<evidence type="ECO:0000313" key="3">
    <source>
        <dbReference type="Proteomes" id="UP001139646"/>
    </source>
</evidence>
<dbReference type="Pfam" id="PF22422">
    <property type="entry name" value="MGH1-like_GH"/>
    <property type="match status" value="1"/>
</dbReference>
<protein>
    <recommendedName>
        <fullName evidence="1">Mannosylglycerate hydrolase MGH1-like glycoside hydrolase domain-containing protein</fullName>
    </recommendedName>
</protein>
<evidence type="ECO:0000259" key="1">
    <source>
        <dbReference type="Pfam" id="PF22422"/>
    </source>
</evidence>
<gene>
    <name evidence="2" type="ORF">L3081_05505</name>
</gene>
<reference evidence="2" key="1">
    <citation type="submission" date="2022-01" db="EMBL/GenBank/DDBJ databases">
        <title>Colwellia maritima, isolated from seawater.</title>
        <authorList>
            <person name="Kristyanto S."/>
            <person name="Jung J."/>
            <person name="Jeon C.O."/>
        </authorList>
    </citation>
    <scope>NUCLEOTIDE SEQUENCE</scope>
    <source>
        <strain evidence="2">MSW7</strain>
    </source>
</reference>
<dbReference type="Gene3D" id="1.50.10.10">
    <property type="match status" value="1"/>
</dbReference>
<dbReference type="InterPro" id="IPR012341">
    <property type="entry name" value="6hp_glycosidase-like_sf"/>
</dbReference>
<proteinExistence type="predicted"/>